<accession>A0AAE1E9U1</accession>
<dbReference type="InterPro" id="IPR050372">
    <property type="entry name" value="Neurexin-related_CASP"/>
</dbReference>
<sequence length="233" mass="26363">MAMSSRWTSLGSVPSHVLTVVFFLLVSSWACVSCHRSRGCKNTDIQVMTNTGARIEPYETSRIELELGEPKNRKNKKLRLSFEFRTTSANGTLFYGRTDKYPNEVIALLLRNGRPVYKIQCPSLHADVHLPAVKFEPLNDNKWHTVYYTVRFGRDGNRSVIQIDGHSHTTRYDVNCEHFTAIVMGGHSPDDVGTRFQSDVEATQGHFEGCIRQVGVSYPLSALPKYYVVSQCE</sequence>
<organism evidence="4 5">
    <name type="scientific">Elysia crispata</name>
    <name type="common">lettuce slug</name>
    <dbReference type="NCBI Taxonomy" id="231223"/>
    <lineage>
        <taxon>Eukaryota</taxon>
        <taxon>Metazoa</taxon>
        <taxon>Spiralia</taxon>
        <taxon>Lophotrochozoa</taxon>
        <taxon>Mollusca</taxon>
        <taxon>Gastropoda</taxon>
        <taxon>Heterobranchia</taxon>
        <taxon>Euthyneura</taxon>
        <taxon>Panpulmonata</taxon>
        <taxon>Sacoglossa</taxon>
        <taxon>Placobranchoidea</taxon>
        <taxon>Plakobranchidae</taxon>
        <taxon>Elysia</taxon>
    </lineage>
</organism>
<evidence type="ECO:0000256" key="1">
    <source>
        <dbReference type="PROSITE-ProRule" id="PRU00122"/>
    </source>
</evidence>
<evidence type="ECO:0000259" key="3">
    <source>
        <dbReference type="PROSITE" id="PS50025"/>
    </source>
</evidence>
<dbReference type="GO" id="GO:0016020">
    <property type="term" value="C:membrane"/>
    <property type="evidence" value="ECO:0007669"/>
    <property type="project" value="UniProtKB-SubCell"/>
</dbReference>
<gene>
    <name evidence="4" type="ORF">RRG08_051431</name>
</gene>
<dbReference type="Pfam" id="PF02210">
    <property type="entry name" value="Laminin_G_2"/>
    <property type="match status" value="1"/>
</dbReference>
<dbReference type="InterPro" id="IPR001791">
    <property type="entry name" value="Laminin_G"/>
</dbReference>
<dbReference type="PANTHER" id="PTHR15036">
    <property type="entry name" value="PIKACHURIN-LIKE PROTEIN"/>
    <property type="match status" value="1"/>
</dbReference>
<dbReference type="EMBL" id="JAWDGP010000593">
    <property type="protein sequence ID" value="KAK3799157.1"/>
    <property type="molecule type" value="Genomic_DNA"/>
</dbReference>
<proteinExistence type="predicted"/>
<name>A0AAE1E9U1_9GAST</name>
<dbReference type="InterPro" id="IPR013320">
    <property type="entry name" value="ConA-like_dom_sf"/>
</dbReference>
<reference evidence="4" key="1">
    <citation type="journal article" date="2023" name="G3 (Bethesda)">
        <title>A reference genome for the long-term kleptoplast-retaining sea slug Elysia crispata morphotype clarki.</title>
        <authorList>
            <person name="Eastman K.E."/>
            <person name="Pendleton A.L."/>
            <person name="Shaikh M.A."/>
            <person name="Suttiyut T."/>
            <person name="Ogas R."/>
            <person name="Tomko P."/>
            <person name="Gavelis G."/>
            <person name="Widhalm J.R."/>
            <person name="Wisecaver J.H."/>
        </authorList>
    </citation>
    <scope>NUCLEOTIDE SEQUENCE</scope>
    <source>
        <strain evidence="4">ECLA1</strain>
    </source>
</reference>
<evidence type="ECO:0000313" key="4">
    <source>
        <dbReference type="EMBL" id="KAK3799157.1"/>
    </source>
</evidence>
<feature type="signal peptide" evidence="2">
    <location>
        <begin position="1"/>
        <end position="34"/>
    </location>
</feature>
<feature type="chain" id="PRO_5042074826" description="Laminin G domain-containing protein" evidence="2">
    <location>
        <begin position="35"/>
        <end position="233"/>
    </location>
</feature>
<dbReference type="AlphaFoldDB" id="A0AAE1E9U1"/>
<comment type="caution">
    <text evidence="4">The sequence shown here is derived from an EMBL/GenBank/DDBJ whole genome shotgun (WGS) entry which is preliminary data.</text>
</comment>
<keyword evidence="2" id="KW-0732">Signal</keyword>
<dbReference type="PANTHER" id="PTHR15036:SF85">
    <property type="entry name" value="SP2353, ISOFORM A"/>
    <property type="match status" value="1"/>
</dbReference>
<dbReference type="CDD" id="cd00110">
    <property type="entry name" value="LamG"/>
    <property type="match status" value="1"/>
</dbReference>
<dbReference type="Gene3D" id="2.60.120.200">
    <property type="match status" value="1"/>
</dbReference>
<evidence type="ECO:0000313" key="5">
    <source>
        <dbReference type="Proteomes" id="UP001283361"/>
    </source>
</evidence>
<comment type="caution">
    <text evidence="1">Lacks conserved residue(s) required for the propagation of feature annotation.</text>
</comment>
<dbReference type="PROSITE" id="PS50025">
    <property type="entry name" value="LAM_G_DOMAIN"/>
    <property type="match status" value="1"/>
</dbReference>
<evidence type="ECO:0000256" key="2">
    <source>
        <dbReference type="SAM" id="SignalP"/>
    </source>
</evidence>
<dbReference type="SMART" id="SM00282">
    <property type="entry name" value="LamG"/>
    <property type="match status" value="1"/>
</dbReference>
<protein>
    <recommendedName>
        <fullName evidence="3">Laminin G domain-containing protein</fullName>
    </recommendedName>
</protein>
<feature type="domain" description="Laminin G" evidence="3">
    <location>
        <begin position="52"/>
        <end position="232"/>
    </location>
</feature>
<keyword evidence="5" id="KW-1185">Reference proteome</keyword>
<dbReference type="SUPFAM" id="SSF49899">
    <property type="entry name" value="Concanavalin A-like lectins/glucanases"/>
    <property type="match status" value="1"/>
</dbReference>
<dbReference type="Proteomes" id="UP001283361">
    <property type="component" value="Unassembled WGS sequence"/>
</dbReference>